<comment type="caution">
    <text evidence="1">The sequence shown here is derived from an EMBL/GenBank/DDBJ whole genome shotgun (WGS) entry which is preliminary data.</text>
</comment>
<evidence type="ECO:0000313" key="1">
    <source>
        <dbReference type="EMBL" id="CAI9930521.1"/>
    </source>
</evidence>
<reference evidence="1" key="1">
    <citation type="submission" date="2023-06" db="EMBL/GenBank/DDBJ databases">
        <authorList>
            <person name="Kurt Z."/>
        </authorList>
    </citation>
    <scope>NUCLEOTIDE SEQUENCE</scope>
</reference>
<protein>
    <submittedName>
        <fullName evidence="2">Hypothetical_protein</fullName>
    </submittedName>
</protein>
<gene>
    <name evidence="1" type="ORF">HINF_LOCUS18166</name>
    <name evidence="2" type="ORF">HINF_LOCUS2796</name>
</gene>
<keyword evidence="3" id="KW-1185">Reference proteome</keyword>
<dbReference type="Proteomes" id="UP001642409">
    <property type="component" value="Unassembled WGS sequence"/>
</dbReference>
<sequence length="193" mass="22865">MNSFRQLLSEFKVKIQNLPSSEFQLQIDDKILTLYRMNRNEFNKFYINMKSTKTYSKKLIDYIKEQDSNVSISQLKLFSSCFKSESQFKKLILQKISFIESHMIKQEQTKFLTKDQFYNNIQSSQSADEIIQCFDYINKFHPKEIPQTTYEHEQIIPTLINILNDCIRLQDYASVLDPNFITATNTIIPLNTN</sequence>
<dbReference type="AlphaFoldDB" id="A0AA86TW25"/>
<dbReference type="EMBL" id="CAXDID020000005">
    <property type="protein sequence ID" value="CAL5974324.1"/>
    <property type="molecule type" value="Genomic_DNA"/>
</dbReference>
<evidence type="ECO:0000313" key="2">
    <source>
        <dbReference type="EMBL" id="CAL5974324.1"/>
    </source>
</evidence>
<organism evidence="1">
    <name type="scientific">Hexamita inflata</name>
    <dbReference type="NCBI Taxonomy" id="28002"/>
    <lineage>
        <taxon>Eukaryota</taxon>
        <taxon>Metamonada</taxon>
        <taxon>Diplomonadida</taxon>
        <taxon>Hexamitidae</taxon>
        <taxon>Hexamitinae</taxon>
        <taxon>Hexamita</taxon>
    </lineage>
</organism>
<dbReference type="EMBL" id="CATOUU010000464">
    <property type="protein sequence ID" value="CAI9930521.1"/>
    <property type="molecule type" value="Genomic_DNA"/>
</dbReference>
<reference evidence="2 3" key="2">
    <citation type="submission" date="2024-07" db="EMBL/GenBank/DDBJ databases">
        <authorList>
            <person name="Akdeniz Z."/>
        </authorList>
    </citation>
    <scope>NUCLEOTIDE SEQUENCE [LARGE SCALE GENOMIC DNA]</scope>
</reference>
<name>A0AA86TW25_9EUKA</name>
<proteinExistence type="predicted"/>
<evidence type="ECO:0000313" key="3">
    <source>
        <dbReference type="Proteomes" id="UP001642409"/>
    </source>
</evidence>
<accession>A0AA86TW25</accession>